<organism evidence="1 2">
    <name type="scientific">Ranitomeya imitator</name>
    <name type="common">mimic poison frog</name>
    <dbReference type="NCBI Taxonomy" id="111125"/>
    <lineage>
        <taxon>Eukaryota</taxon>
        <taxon>Metazoa</taxon>
        <taxon>Chordata</taxon>
        <taxon>Craniata</taxon>
        <taxon>Vertebrata</taxon>
        <taxon>Euteleostomi</taxon>
        <taxon>Amphibia</taxon>
        <taxon>Batrachia</taxon>
        <taxon>Anura</taxon>
        <taxon>Neobatrachia</taxon>
        <taxon>Hyloidea</taxon>
        <taxon>Dendrobatidae</taxon>
        <taxon>Dendrobatinae</taxon>
        <taxon>Ranitomeya</taxon>
    </lineage>
</organism>
<dbReference type="PANTHER" id="PTHR28376:SF1">
    <property type="entry name" value="POU DOMAIN CLASS 2-ASSOCIATING FACTOR 2"/>
    <property type="match status" value="1"/>
</dbReference>
<reference evidence="1" key="1">
    <citation type="submission" date="2023-07" db="EMBL/GenBank/DDBJ databases">
        <authorList>
            <person name="Stuckert A."/>
        </authorList>
    </citation>
    <scope>NUCLEOTIDE SEQUENCE</scope>
</reference>
<gene>
    <name evidence="1" type="ORF">RIMI_LOCUS14731566</name>
</gene>
<protein>
    <submittedName>
        <fullName evidence="1">Uncharacterized protein</fullName>
    </submittedName>
</protein>
<dbReference type="Proteomes" id="UP001176940">
    <property type="component" value="Unassembled WGS sequence"/>
</dbReference>
<name>A0ABN9M2J7_9NEOB</name>
<dbReference type="Pfam" id="PF17721">
    <property type="entry name" value="POU2AF2"/>
    <property type="match status" value="1"/>
</dbReference>
<dbReference type="InterPro" id="IPR037655">
    <property type="entry name" value="POU2AF2"/>
</dbReference>
<proteinExistence type="predicted"/>
<dbReference type="PANTHER" id="PTHR28376">
    <property type="entry name" value="RGD1562914"/>
    <property type="match status" value="1"/>
</dbReference>
<accession>A0ABN9M2J7</accession>
<comment type="caution">
    <text evidence="1">The sequence shown here is derived from an EMBL/GenBank/DDBJ whole genome shotgun (WGS) entry which is preliminary data.</text>
</comment>
<evidence type="ECO:0000313" key="2">
    <source>
        <dbReference type="Proteomes" id="UP001176940"/>
    </source>
</evidence>
<dbReference type="EMBL" id="CAUEEQ010038522">
    <property type="protein sequence ID" value="CAJ0954424.1"/>
    <property type="molecule type" value="Genomic_DNA"/>
</dbReference>
<keyword evidence="2" id="KW-1185">Reference proteome</keyword>
<evidence type="ECO:0000313" key="1">
    <source>
        <dbReference type="EMBL" id="CAJ0954424.1"/>
    </source>
</evidence>
<sequence>MSSSPVLSGYYGVRRSFLPDSEFHSTKQYSTDIYSSSLGSKSIGCEPASLQSYPPLLDPYFSDTIGDYRSSSITSAGSSLFSASSLPPLLPHFSVTLISPVTHRIIYCTRYGKTNDSVQKYNSSRKR</sequence>